<dbReference type="InterPro" id="IPR036390">
    <property type="entry name" value="WH_DNA-bd_sf"/>
</dbReference>
<dbReference type="Pfam" id="PF12840">
    <property type="entry name" value="HTH_20"/>
    <property type="match status" value="1"/>
</dbReference>
<proteinExistence type="predicted"/>
<sequence>MELMKILSDPRRTQILALASGEPVTVKDLAEKIGEEPLRLYYHVKKLVKAELLDIVETKQQGNLIEKYYKSVDMSNTIYKGDIEEQSEHIELALSLIHQKLNPGLMLYQKSLELIRERKEQGESFTRLPFHVSIDSTSNQKTARQWRESLGPIMNAMDGEQREWPEIPPDERDAEKGTYQYILISYCVEDATKLGLVDSNEKEE</sequence>
<evidence type="ECO:0000259" key="2">
    <source>
        <dbReference type="SMART" id="SM00418"/>
    </source>
</evidence>
<evidence type="ECO:0000313" key="3">
    <source>
        <dbReference type="EMBL" id="MBM6617167.1"/>
    </source>
</evidence>
<evidence type="ECO:0000313" key="4">
    <source>
        <dbReference type="Proteomes" id="UP001518925"/>
    </source>
</evidence>
<dbReference type="SUPFAM" id="SSF46785">
    <property type="entry name" value="Winged helix' DNA-binding domain"/>
    <property type="match status" value="1"/>
</dbReference>
<dbReference type="InterPro" id="IPR011991">
    <property type="entry name" value="ArsR-like_HTH"/>
</dbReference>
<dbReference type="Proteomes" id="UP001518925">
    <property type="component" value="Unassembled WGS sequence"/>
</dbReference>
<protein>
    <submittedName>
        <fullName evidence="3">Helix-turn-helix transcriptional regulator</fullName>
    </submittedName>
</protein>
<dbReference type="InterPro" id="IPR001845">
    <property type="entry name" value="HTH_ArsR_DNA-bd_dom"/>
</dbReference>
<reference evidence="3 4" key="1">
    <citation type="submission" date="2021-02" db="EMBL/GenBank/DDBJ databases">
        <title>Bacillus sp. RD4P76, an endophyte from a halophyte.</title>
        <authorList>
            <person name="Sun J.-Q."/>
        </authorList>
    </citation>
    <scope>NUCLEOTIDE SEQUENCE [LARGE SCALE GENOMIC DNA]</scope>
    <source>
        <strain evidence="3 4">RD4P76</strain>
    </source>
</reference>
<dbReference type="SMART" id="SM00418">
    <property type="entry name" value="HTH_ARSR"/>
    <property type="match status" value="1"/>
</dbReference>
<dbReference type="InterPro" id="IPR036388">
    <property type="entry name" value="WH-like_DNA-bd_sf"/>
</dbReference>
<evidence type="ECO:0000256" key="1">
    <source>
        <dbReference type="ARBA" id="ARBA00023125"/>
    </source>
</evidence>
<dbReference type="EMBL" id="JAFELM010000019">
    <property type="protein sequence ID" value="MBM6617167.1"/>
    <property type="molecule type" value="Genomic_DNA"/>
</dbReference>
<dbReference type="CDD" id="cd00090">
    <property type="entry name" value="HTH_ARSR"/>
    <property type="match status" value="1"/>
</dbReference>
<gene>
    <name evidence="3" type="ORF">JR050_05700</name>
</gene>
<feature type="domain" description="HTH arsR-type" evidence="2">
    <location>
        <begin position="2"/>
        <end position="84"/>
    </location>
</feature>
<comment type="caution">
    <text evidence="3">The sequence shown here is derived from an EMBL/GenBank/DDBJ whole genome shotgun (WGS) entry which is preliminary data.</text>
</comment>
<keyword evidence="4" id="KW-1185">Reference proteome</keyword>
<dbReference type="Gene3D" id="1.10.10.10">
    <property type="entry name" value="Winged helix-like DNA-binding domain superfamily/Winged helix DNA-binding domain"/>
    <property type="match status" value="1"/>
</dbReference>
<name>A0ABS2DFC0_9BACI</name>
<accession>A0ABS2DFC0</accession>
<keyword evidence="1" id="KW-0238">DNA-binding</keyword>
<organism evidence="3 4">
    <name type="scientific">Bacillus suaedaesalsae</name>
    <dbReference type="NCBI Taxonomy" id="2810349"/>
    <lineage>
        <taxon>Bacteria</taxon>
        <taxon>Bacillati</taxon>
        <taxon>Bacillota</taxon>
        <taxon>Bacilli</taxon>
        <taxon>Bacillales</taxon>
        <taxon>Bacillaceae</taxon>
        <taxon>Bacillus</taxon>
    </lineage>
</organism>